<accession>A0ACA9U4P7</accession>
<organism evidence="1 2">
    <name type="scientific">Clonostachys rosea f. rosea IK726</name>
    <dbReference type="NCBI Taxonomy" id="1349383"/>
    <lineage>
        <taxon>Eukaryota</taxon>
        <taxon>Fungi</taxon>
        <taxon>Dikarya</taxon>
        <taxon>Ascomycota</taxon>
        <taxon>Pezizomycotina</taxon>
        <taxon>Sordariomycetes</taxon>
        <taxon>Hypocreomycetidae</taxon>
        <taxon>Hypocreales</taxon>
        <taxon>Bionectriaceae</taxon>
        <taxon>Clonostachys</taxon>
    </lineage>
</organism>
<feature type="non-terminal residue" evidence="1">
    <location>
        <position position="1"/>
    </location>
</feature>
<sequence>VKPTLHEAVQDDIMSSFYDDTDTLVLDGLKSMVIARPGLALDEVTKTIWAKDLDRQQVALLSGGGAGHEPAHAGYVGKGMLTAAVSGSVFASPSVAQIVAAIKHIARPAGVLLILKNYTGDVFHFHLAAEKAKASLGIPIEVLIVGDDVAIGRQKSGKVGRRGLAGTVLVHKILGAFSAQEGTALADVVALGNQVVQNLVTVGVSLEHVSIPGRPKALETGDDQVELGMGIHNELGSQVVRPRPALPVLIDAMLNQLLNQDDTDRGYVDFSDAHHIVLLVNNLGGLSPLEFGGITTIVLERLAARELKPDCLISGTLMASLNGPGFSITLLKATPSMIECLDAPTTALGWVSPVHNPQQPPVSGEVREMVTMSSSIRAASGRTGKSQLPFREDVVLTVPVDWNRLKSAVTEACERVKNAEPTITEHDTYVGDGDCGITLARGADAILAYLKSSDANNDAVKFVADITELIENNMDGTSGAVYSIFFAALASALTKGPFGSVTAETWSMAASAALSTLHRATPARPGDRTLMDALEPFVKALDGGANLLDALSAARAGTEATKGMKASLGRSVYVQESAWAQVPDPGAEGVLSILEGLVWNLVGITGN</sequence>
<proteinExistence type="predicted"/>
<evidence type="ECO:0000313" key="1">
    <source>
        <dbReference type="EMBL" id="CAG9948189.1"/>
    </source>
</evidence>
<dbReference type="EMBL" id="CADEHS020000014">
    <property type="protein sequence ID" value="CAG9948189.1"/>
    <property type="molecule type" value="Genomic_DNA"/>
</dbReference>
<keyword evidence="2" id="KW-1185">Reference proteome</keyword>
<dbReference type="Proteomes" id="UP000836387">
    <property type="component" value="Unassembled WGS sequence"/>
</dbReference>
<reference evidence="1" key="1">
    <citation type="submission" date="2020-04" db="EMBL/GenBank/DDBJ databases">
        <authorList>
            <person name="Broberg M."/>
        </authorList>
    </citation>
    <scope>NUCLEOTIDE SEQUENCE</scope>
</reference>
<protein>
    <submittedName>
        <fullName evidence="1">Uncharacterized protein</fullName>
    </submittedName>
</protein>
<evidence type="ECO:0000313" key="2">
    <source>
        <dbReference type="Proteomes" id="UP000836387"/>
    </source>
</evidence>
<name>A0ACA9U4P7_BIOOC</name>
<gene>
    <name evidence="1" type="ORF">CRV2_00013729</name>
</gene>
<reference evidence="1" key="2">
    <citation type="submission" date="2021-10" db="EMBL/GenBank/DDBJ databases">
        <authorList>
            <person name="Piombo E."/>
        </authorList>
    </citation>
    <scope>NUCLEOTIDE SEQUENCE</scope>
</reference>
<comment type="caution">
    <text evidence="1">The sequence shown here is derived from an EMBL/GenBank/DDBJ whole genome shotgun (WGS) entry which is preliminary data.</text>
</comment>